<dbReference type="EMBL" id="FNJU01000005">
    <property type="protein sequence ID" value="SDP67257.1"/>
    <property type="molecule type" value="Genomic_DNA"/>
</dbReference>
<dbReference type="RefSeq" id="WP_090854081.1">
    <property type="nucleotide sequence ID" value="NZ_FNJU01000005.1"/>
</dbReference>
<evidence type="ECO:0000313" key="1">
    <source>
        <dbReference type="EMBL" id="SDP67257.1"/>
    </source>
</evidence>
<name>A0A1H0ULX8_9BACI</name>
<protein>
    <recommendedName>
        <fullName evidence="3">DUF2777 domain-containing protein</fullName>
    </recommendedName>
</protein>
<dbReference type="Pfam" id="PF10949">
    <property type="entry name" value="DUF2777"/>
    <property type="match status" value="1"/>
</dbReference>
<dbReference type="OrthoDB" id="2923064at2"/>
<evidence type="ECO:0000313" key="2">
    <source>
        <dbReference type="Proteomes" id="UP000199159"/>
    </source>
</evidence>
<dbReference type="AlphaFoldDB" id="A0A1H0ULX8"/>
<sequence>MNLQHRLRTMSEQKRSYTLGSVEYINDQWIFFDDENEEASLLEELVDREIEVYTMNTWQKGLFNADGLVKLPDYYYKLQHGDCIRVSKTLPYAYSELLNQLPDTLFLEYTKFLNQLSYSLYDCIYCHNMMLYVPAHSEYKGVNFITYDNNESICSVQHHFQRGLQTKDRFEFTMTSGKRAIFTHS</sequence>
<dbReference type="InterPro" id="IPR024488">
    <property type="entry name" value="DUF2777"/>
</dbReference>
<reference evidence="2" key="1">
    <citation type="submission" date="2016-10" db="EMBL/GenBank/DDBJ databases">
        <authorList>
            <person name="Varghese N."/>
            <person name="Submissions S."/>
        </authorList>
    </citation>
    <scope>NUCLEOTIDE SEQUENCE [LARGE SCALE GENOMIC DNA]</scope>
    <source>
        <strain evidence="2">IBRC-M10078</strain>
    </source>
</reference>
<organism evidence="1 2">
    <name type="scientific">Litchfieldia salsa</name>
    <dbReference type="NCBI Taxonomy" id="930152"/>
    <lineage>
        <taxon>Bacteria</taxon>
        <taxon>Bacillati</taxon>
        <taxon>Bacillota</taxon>
        <taxon>Bacilli</taxon>
        <taxon>Bacillales</taxon>
        <taxon>Bacillaceae</taxon>
        <taxon>Litchfieldia</taxon>
    </lineage>
</organism>
<proteinExistence type="predicted"/>
<accession>A0A1H0ULX8</accession>
<keyword evidence="2" id="KW-1185">Reference proteome</keyword>
<gene>
    <name evidence="1" type="ORF">SAMN05216565_10525</name>
</gene>
<dbReference type="Proteomes" id="UP000199159">
    <property type="component" value="Unassembled WGS sequence"/>
</dbReference>
<evidence type="ECO:0008006" key="3">
    <source>
        <dbReference type="Google" id="ProtNLM"/>
    </source>
</evidence>